<proteinExistence type="inferred from homology"/>
<dbReference type="GO" id="GO:0016987">
    <property type="term" value="F:sigma factor activity"/>
    <property type="evidence" value="ECO:0007669"/>
    <property type="project" value="UniProtKB-KW"/>
</dbReference>
<feature type="domain" description="RNA polymerase sigma factor 70 region 4 type 2" evidence="6">
    <location>
        <begin position="127"/>
        <end position="171"/>
    </location>
</feature>
<dbReference type="Gene3D" id="1.10.10.10">
    <property type="entry name" value="Winged helix-like DNA-binding domain superfamily/Winged helix DNA-binding domain"/>
    <property type="match status" value="1"/>
</dbReference>
<dbReference type="InterPro" id="IPR036388">
    <property type="entry name" value="WH-like_DNA-bd_sf"/>
</dbReference>
<dbReference type="EMBL" id="CP032869">
    <property type="protein sequence ID" value="AYL94399.1"/>
    <property type="molecule type" value="Genomic_DNA"/>
</dbReference>
<dbReference type="RefSeq" id="WP_119408118.1">
    <property type="nucleotide sequence ID" value="NZ_CP032869.1"/>
</dbReference>
<dbReference type="InterPro" id="IPR014284">
    <property type="entry name" value="RNA_pol_sigma-70_dom"/>
</dbReference>
<dbReference type="PANTHER" id="PTHR43133:SF46">
    <property type="entry name" value="RNA POLYMERASE SIGMA-70 FACTOR ECF SUBFAMILY"/>
    <property type="match status" value="1"/>
</dbReference>
<keyword evidence="8" id="KW-1185">Reference proteome</keyword>
<evidence type="ECO:0000259" key="6">
    <source>
        <dbReference type="Pfam" id="PF08281"/>
    </source>
</evidence>
<dbReference type="InterPro" id="IPR039425">
    <property type="entry name" value="RNA_pol_sigma-70-like"/>
</dbReference>
<dbReference type="OrthoDB" id="659577at2"/>
<dbReference type="AlphaFoldDB" id="A0A494VKD6"/>
<dbReference type="SUPFAM" id="SSF88946">
    <property type="entry name" value="Sigma2 domain of RNA polymerase sigma factors"/>
    <property type="match status" value="1"/>
</dbReference>
<evidence type="ECO:0000313" key="8">
    <source>
        <dbReference type="Proteomes" id="UP000270046"/>
    </source>
</evidence>
<dbReference type="InterPro" id="IPR013249">
    <property type="entry name" value="RNA_pol_sigma70_r4_t2"/>
</dbReference>
<dbReference type="InterPro" id="IPR007627">
    <property type="entry name" value="RNA_pol_sigma70_r2"/>
</dbReference>
<evidence type="ECO:0000256" key="4">
    <source>
        <dbReference type="ARBA" id="ARBA00023163"/>
    </source>
</evidence>
<accession>A0A494VKD6</accession>
<feature type="domain" description="RNA polymerase sigma-70 region 2" evidence="5">
    <location>
        <begin position="27"/>
        <end position="90"/>
    </location>
</feature>
<gene>
    <name evidence="7" type="ORF">HYN43_003385</name>
</gene>
<comment type="similarity">
    <text evidence="1">Belongs to the sigma-70 factor family. ECF subfamily.</text>
</comment>
<evidence type="ECO:0000313" key="7">
    <source>
        <dbReference type="EMBL" id="AYL94399.1"/>
    </source>
</evidence>
<dbReference type="SUPFAM" id="SSF88659">
    <property type="entry name" value="Sigma3 and sigma4 domains of RNA polymerase sigma factors"/>
    <property type="match status" value="1"/>
</dbReference>
<evidence type="ECO:0000259" key="5">
    <source>
        <dbReference type="Pfam" id="PF04542"/>
    </source>
</evidence>
<keyword evidence="3" id="KW-0731">Sigma factor</keyword>
<dbReference type="Pfam" id="PF08281">
    <property type="entry name" value="Sigma70_r4_2"/>
    <property type="match status" value="1"/>
</dbReference>
<evidence type="ECO:0000256" key="2">
    <source>
        <dbReference type="ARBA" id="ARBA00023015"/>
    </source>
</evidence>
<evidence type="ECO:0000256" key="1">
    <source>
        <dbReference type="ARBA" id="ARBA00010641"/>
    </source>
</evidence>
<dbReference type="CDD" id="cd06171">
    <property type="entry name" value="Sigma70_r4"/>
    <property type="match status" value="1"/>
</dbReference>
<protein>
    <submittedName>
        <fullName evidence="7">Sigma-70 family RNA polymerase sigma factor</fullName>
    </submittedName>
</protein>
<dbReference type="InterPro" id="IPR013324">
    <property type="entry name" value="RNA_pol_sigma_r3/r4-like"/>
</dbReference>
<dbReference type="NCBIfam" id="TIGR02937">
    <property type="entry name" value="sigma70-ECF"/>
    <property type="match status" value="1"/>
</dbReference>
<name>A0A494VKD6_9SPHI</name>
<dbReference type="Gene3D" id="1.10.1740.10">
    <property type="match status" value="1"/>
</dbReference>
<dbReference type="Pfam" id="PF04542">
    <property type="entry name" value="Sigma70_r2"/>
    <property type="match status" value="1"/>
</dbReference>
<keyword evidence="2" id="KW-0805">Transcription regulation</keyword>
<reference evidence="7 8" key="1">
    <citation type="submission" date="2018-10" db="EMBL/GenBank/DDBJ databases">
        <title>Genome sequencing of Mucilaginibacter sp. HYN0043.</title>
        <authorList>
            <person name="Kim M."/>
            <person name="Yi H."/>
        </authorList>
    </citation>
    <scope>NUCLEOTIDE SEQUENCE [LARGE SCALE GENOMIC DNA]</scope>
    <source>
        <strain evidence="7 8">HYN0043</strain>
    </source>
</reference>
<evidence type="ECO:0000256" key="3">
    <source>
        <dbReference type="ARBA" id="ARBA00023082"/>
    </source>
</evidence>
<dbReference type="GO" id="GO:0003677">
    <property type="term" value="F:DNA binding"/>
    <property type="evidence" value="ECO:0007669"/>
    <property type="project" value="InterPro"/>
</dbReference>
<dbReference type="InterPro" id="IPR013325">
    <property type="entry name" value="RNA_pol_sigma_r2"/>
</dbReference>
<keyword evidence="4" id="KW-0804">Transcription</keyword>
<sequence length="198" mass="22531">MASVQSLSDFELQQLLVCGNEAAYNELYSRYAAPINRFMQKYLHADTLSEDATHDVFIKIWNKREQLGNVQSFKSYLFTIARNLALDHLKLAFRTETAISQISATITGYRNTIEEERLTKEYLLFVENALAALPERSREVFALCREQGKTYDEAAKQLGVSRNAIKNHMVFTMKVLSAKVETELGVSLSVLLAVVFKH</sequence>
<organism evidence="7 8">
    <name type="scientific">Mucilaginibacter celer</name>
    <dbReference type="NCBI Taxonomy" id="2305508"/>
    <lineage>
        <taxon>Bacteria</taxon>
        <taxon>Pseudomonadati</taxon>
        <taxon>Bacteroidota</taxon>
        <taxon>Sphingobacteriia</taxon>
        <taxon>Sphingobacteriales</taxon>
        <taxon>Sphingobacteriaceae</taxon>
        <taxon>Mucilaginibacter</taxon>
    </lineage>
</organism>
<dbReference type="Proteomes" id="UP000270046">
    <property type="component" value="Chromosome"/>
</dbReference>
<dbReference type="PANTHER" id="PTHR43133">
    <property type="entry name" value="RNA POLYMERASE ECF-TYPE SIGMA FACTO"/>
    <property type="match status" value="1"/>
</dbReference>
<dbReference type="KEGG" id="muh:HYN43_003385"/>
<dbReference type="GO" id="GO:0006352">
    <property type="term" value="P:DNA-templated transcription initiation"/>
    <property type="evidence" value="ECO:0007669"/>
    <property type="project" value="InterPro"/>
</dbReference>